<dbReference type="EMBL" id="MEHA01000008">
    <property type="protein sequence ID" value="ODR51922.1"/>
    <property type="molecule type" value="Genomic_DNA"/>
</dbReference>
<evidence type="ECO:0000313" key="8">
    <source>
        <dbReference type="Proteomes" id="UP000094271"/>
    </source>
</evidence>
<evidence type="ECO:0000259" key="1">
    <source>
        <dbReference type="Pfam" id="PF07944"/>
    </source>
</evidence>
<proteinExistence type="predicted"/>
<reference evidence="4 7" key="1">
    <citation type="submission" date="2016-07" db="EMBL/GenBank/DDBJ databases">
        <title>Characterization of isolates of Eisenbergiella tayi derived from blood cultures, using whole genome sequencing.</title>
        <authorList>
            <person name="Burdz T."/>
            <person name="Wiebe D."/>
            <person name="Huynh C."/>
            <person name="Bernard K."/>
        </authorList>
    </citation>
    <scope>NUCLEOTIDE SEQUENCE [LARGE SCALE GENOMIC DNA]</scope>
    <source>
        <strain evidence="4 7">NML 110608</strain>
    </source>
</reference>
<dbReference type="EC" id="3.2.1.185" evidence="4"/>
<evidence type="ECO:0000313" key="7">
    <source>
        <dbReference type="Proteomes" id="UP000094067"/>
    </source>
</evidence>
<reference evidence="5 8" key="3">
    <citation type="submission" date="2016-08" db="EMBL/GenBank/DDBJ databases">
        <authorList>
            <person name="Seilhamer J.J."/>
        </authorList>
    </citation>
    <scope>NUCLEOTIDE SEQUENCE [LARGE SCALE GENOMIC DNA]</scope>
    <source>
        <strain evidence="5 8">NML150140-1</strain>
    </source>
</reference>
<dbReference type="Pfam" id="PF20737">
    <property type="entry name" value="Glyco_hydro127C"/>
    <property type="match status" value="1"/>
</dbReference>
<feature type="domain" description="Non-reducing end beta-L-arabinofuranosidase-like GH127 C-terminal" evidence="3">
    <location>
        <begin position="570"/>
        <end position="684"/>
    </location>
</feature>
<dbReference type="Gene3D" id="1.50.10.20">
    <property type="match status" value="1"/>
</dbReference>
<dbReference type="PATRIC" id="fig|1432052.4.peg.3905"/>
<name>A0A1E3AGV3_9FIRM</name>
<dbReference type="OrthoDB" id="9757939at2"/>
<evidence type="ECO:0000313" key="4">
    <source>
        <dbReference type="EMBL" id="ODM07621.1"/>
    </source>
</evidence>
<evidence type="ECO:0000259" key="2">
    <source>
        <dbReference type="Pfam" id="PF20736"/>
    </source>
</evidence>
<dbReference type="Proteomes" id="UP000094067">
    <property type="component" value="Unassembled WGS sequence"/>
</dbReference>
<dbReference type="GO" id="GO:0102478">
    <property type="term" value="F:beta-L-arabinofuranosidase activity"/>
    <property type="evidence" value="ECO:0007669"/>
    <property type="project" value="UniProtKB-EC"/>
</dbReference>
<evidence type="ECO:0000259" key="3">
    <source>
        <dbReference type="Pfam" id="PF20737"/>
    </source>
</evidence>
<dbReference type="Proteomes" id="UP000094869">
    <property type="component" value="Unassembled WGS sequence"/>
</dbReference>
<feature type="domain" description="Non-reducing end beta-L-arabinofuranosidase-like GH127 catalytic" evidence="1">
    <location>
        <begin position="14"/>
        <end position="452"/>
    </location>
</feature>
<dbReference type="EMBL" id="MEHD01000023">
    <property type="protein sequence ID" value="ODR56639.1"/>
    <property type="molecule type" value="Genomic_DNA"/>
</dbReference>
<dbReference type="GO" id="GO:0005975">
    <property type="term" value="P:carbohydrate metabolic process"/>
    <property type="evidence" value="ECO:0007669"/>
    <property type="project" value="InterPro"/>
</dbReference>
<dbReference type="Pfam" id="PF20736">
    <property type="entry name" value="Glyco_hydro127M"/>
    <property type="match status" value="1"/>
</dbReference>
<evidence type="ECO:0000313" key="5">
    <source>
        <dbReference type="EMBL" id="ODR51922.1"/>
    </source>
</evidence>
<accession>A0A1E3AGV3</accession>
<dbReference type="InterPro" id="IPR049174">
    <property type="entry name" value="Beta-AFase-like"/>
</dbReference>
<reference evidence="6 9" key="2">
    <citation type="submission" date="2016-08" db="EMBL/GenBank/DDBJ databases">
        <title>Characterization of Isolates of Eisenbergiella tayi Derived from Blood Cultures, Using Whole Genome Sequencing.</title>
        <authorList>
            <person name="Bernier A.-M."/>
            <person name="Burdz T."/>
            <person name="Wiebe D."/>
            <person name="Bernard K."/>
        </authorList>
    </citation>
    <scope>NUCLEOTIDE SEQUENCE [LARGE SCALE GENOMIC DNA]</scope>
    <source>
        <strain evidence="6 9">NML120146</strain>
    </source>
</reference>
<protein>
    <submittedName>
        <fullName evidence="4">Non-reducing end beta-L-arabinofuranosidase</fullName>
        <ecNumber evidence="4">3.2.1.185</ecNumber>
    </submittedName>
</protein>
<dbReference type="RefSeq" id="WP_069153525.1">
    <property type="nucleotide sequence ID" value="NZ_DAWDRA010000657.1"/>
</dbReference>
<keyword evidence="9" id="KW-1185">Reference proteome</keyword>
<dbReference type="InterPro" id="IPR049049">
    <property type="entry name" value="Beta-AFase-like_GH127_C"/>
</dbReference>
<dbReference type="Proteomes" id="UP000094271">
    <property type="component" value="Unassembled WGS sequence"/>
</dbReference>
<evidence type="ECO:0000313" key="9">
    <source>
        <dbReference type="Proteomes" id="UP000094869"/>
    </source>
</evidence>
<dbReference type="Pfam" id="PF07944">
    <property type="entry name" value="Beta-AFase-like_GH127_cat"/>
    <property type="match status" value="1"/>
</dbReference>
<dbReference type="InterPro" id="IPR008928">
    <property type="entry name" value="6-hairpin_glycosidase_sf"/>
</dbReference>
<dbReference type="AlphaFoldDB" id="A0A1E3AGV3"/>
<dbReference type="InterPro" id="IPR012878">
    <property type="entry name" value="Beta-AFase-like_GH127_cat"/>
</dbReference>
<feature type="domain" description="Non-reducing end beta-L-arabinofuranosidase-like GH127 middle" evidence="2">
    <location>
        <begin position="464"/>
        <end position="568"/>
    </location>
</feature>
<dbReference type="EMBL" id="MCGH01000002">
    <property type="protein sequence ID" value="ODM07621.1"/>
    <property type="molecule type" value="Genomic_DNA"/>
</dbReference>
<dbReference type="SUPFAM" id="SSF48208">
    <property type="entry name" value="Six-hairpin glycosidases"/>
    <property type="match status" value="1"/>
</dbReference>
<keyword evidence="4" id="KW-0326">Glycosidase</keyword>
<gene>
    <name evidence="4" type="primary">hypBA1_2</name>
    <name evidence="5" type="ORF">BEI59_12565</name>
    <name evidence="4" type="ORF">BEI61_03511</name>
    <name evidence="6" type="ORF">BEI63_13230</name>
</gene>
<comment type="caution">
    <text evidence="4">The sequence shown here is derived from an EMBL/GenBank/DDBJ whole genome shotgun (WGS) entry which is preliminary data.</text>
</comment>
<sequence length="687" mass="78501">MDKKEQSRPVSLRQVQVTDAFWKKEMELVRKEVIPYQWEALNDRLPDAEPSFSMRNFKIAGKITEEKRKQGDAYKEVKWPLIFQPLPEDMDHLEDRFYGCLFQDSDFSKWIEAVGYSLTQQADPELEKTADEAIDIVCAAQQDNGYLDTYYIINDQSMIFTNLRDNHELYCFGHLTEGAVAYYQATGKDKLLKAAEKYADFVASRFGEEEGKLKGYPGHEIAEMALVRLYEVTGEDKYLNLSRFFVDQRGTRPYYYDTEHPEAVKKGHEDEQRYSYNQAHLPVREQDEAVGHAVRAVYLYSGMADVARLTGDEALLEACEKLWDNITQKKMYITGGIGATHMGEAFSFNYDLPNDTAYAETCASIGLVFFARRMLEIKASSKYADVMEKALYNGILSGMALDGKSFFYVNPLESLPEACHKDERKFHVKPVRQKWFGCACCPPNLARLLSSIASYAYTEAEDALYVHLYMGSVLEKDCGGKKLDIRISSDFPWDGKVMAEINAEEPVACRLAFRIPGWCSSYTLNGQKGLEEGETVTADGETRQVKDGYLIIDRVWNGGEKLELDFPMEVRLMQADARVREDIGKAAVTRGPIVYCMEEADNGKNLQLYSLAEDPEPQAVQEEKIGQRMVTITTKGKKLVPQAEEDGELYREYKKPVYEDVLLQWIPYYAWANRGEGEMQVFIKTNR</sequence>
<dbReference type="InterPro" id="IPR049046">
    <property type="entry name" value="Beta-AFase-like_GH127_middle"/>
</dbReference>
<organism evidence="4 7">
    <name type="scientific">Eisenbergiella tayi</name>
    <dbReference type="NCBI Taxonomy" id="1432052"/>
    <lineage>
        <taxon>Bacteria</taxon>
        <taxon>Bacillati</taxon>
        <taxon>Bacillota</taxon>
        <taxon>Clostridia</taxon>
        <taxon>Lachnospirales</taxon>
        <taxon>Lachnospiraceae</taxon>
        <taxon>Eisenbergiella</taxon>
    </lineage>
</organism>
<evidence type="ECO:0000313" key="6">
    <source>
        <dbReference type="EMBL" id="ODR56639.1"/>
    </source>
</evidence>
<dbReference type="PANTHER" id="PTHR43465:SF2">
    <property type="entry name" value="DUF1680 DOMAIN PROTEIN (AFU_ORTHOLOGUE AFUA_1G08910)"/>
    <property type="match status" value="1"/>
</dbReference>
<dbReference type="PANTHER" id="PTHR43465">
    <property type="entry name" value="DUF1680 DOMAIN PROTEIN (AFU_ORTHOLOGUE AFUA_1G08910)"/>
    <property type="match status" value="1"/>
</dbReference>
<keyword evidence="4" id="KW-0378">Hydrolase</keyword>